<sequence length="1105" mass="120048">MGQRAPTWPAMGKQLEVGLTACPLIQSLEQEPLPAQTHPSMLGPTGLPTHPFSTRQGVGVGMGAGRGEPGSEALAWGPGCLPRGWEFTWALAPRTSARLVPSAQAPYPRFGQVRRSFRGAPFLSPEPGGEGQGGAHFQEPHSSRQRCLQEPLLPRTTCSPGAAATPGAPDPCPVRLPLPHFQPVVPAWATCLPHPLPFPIPVPGTHHRPLPGAPSGWCGLEAALPRPRPSGESQTPGDPGGPGRELTAQWPQTPRNSEGVEPPGRWGRAGVGRTRAPPPSPGSASARTQHRSRPRTWKVPERSGPARPRAAHLSASKHGFFAFKSELARAKNLRLAQQAPHISPGKRGSQPGACNTTPCPPPEMLPQLSVCSERVSGEPEPEPVGEELWEQEMERLCSSREPVRALPYAMVDKRFIRQLREPEGVKTSCWQRWRRRRRMAGGRLREAAQRLARGFGLWEGALYEIGGLFGTGIQSYFTFLRFLLLLNLLTLLLTGGFVLLPLVWLRPPDPGPPLNFTLQCSSGHQPQTGVPRFHNQLWNVLTGRAFNSTYLFYGAYRAGPESSSAYSIRLAYLLSPLASLLLCFCGTLRRMVKGLPQKLFLGQEYKSPLSAKVFSSWDFCIQGEQASTIKKHEISNEFKVELEEGHRFLLEQQQTRAQRVCHLLTYLRVNILIGLLVVGAISAIFWATKYSQDNKEESLFVLLQYLPPGVIALVNFLGPLLFVFLVQLENYSPNTEVNLTLMWCVVLKLASLGMFSFSLGQTVLCIGRNKTSCKSYGYDACDYQCWENSVGEELYKLSIFNFLLTVAFAFLVTLPRRLLVERFSGPFWAWLGREEFLVPKNVLDIVAGQTVTWMGLFYCPLLPLLNSAFIFLTFQIKKVAHGLGGSRGCTCQQSGAYILPHTAPPHLRGPQTPGICKRGSPPPPCCCLLPVHPPAELHGIPSAIPRLQLHLLLPAGAHPGPAPGHCAPGLCGQQVREQRGGRLASKQLLTQGPDPAHPLAISPQRPLLLGLRPLHQLLSPLAGGPGAGGPPAPTPRPACPPLPRLPCLQLPPPHPAQVPLRTTGVKGGGSWEGGSPSHAHSSMGLAVPPRPLGSPHGASPVKQAP</sequence>
<evidence type="ECO:0000256" key="5">
    <source>
        <dbReference type="ARBA" id="ARBA00023136"/>
    </source>
</evidence>
<comment type="similarity">
    <text evidence="2 6">Belongs to the TMC family.</text>
</comment>
<evidence type="ECO:0000313" key="9">
    <source>
        <dbReference type="Ensembl" id="ENSEASP00005006534.1"/>
    </source>
</evidence>
<protein>
    <recommendedName>
        <fullName evidence="6">Transmembrane channel-like protein</fullName>
    </recommendedName>
</protein>
<dbReference type="Pfam" id="PF07810">
    <property type="entry name" value="TMC"/>
    <property type="match status" value="1"/>
</dbReference>
<evidence type="ECO:0000256" key="1">
    <source>
        <dbReference type="ARBA" id="ARBA00004141"/>
    </source>
</evidence>
<feature type="region of interest" description="Disordered" evidence="7">
    <location>
        <begin position="218"/>
        <end position="312"/>
    </location>
</feature>
<dbReference type="GO" id="GO:0005886">
    <property type="term" value="C:plasma membrane"/>
    <property type="evidence" value="ECO:0007669"/>
    <property type="project" value="InterPro"/>
</dbReference>
<feature type="domain" description="TMC" evidence="8">
    <location>
        <begin position="785"/>
        <end position="880"/>
    </location>
</feature>
<feature type="transmembrane region" description="Helical" evidence="6">
    <location>
        <begin position="794"/>
        <end position="814"/>
    </location>
</feature>
<name>A0A8C4LDW2_EQUAS</name>
<evidence type="ECO:0000256" key="2">
    <source>
        <dbReference type="ARBA" id="ARBA00006510"/>
    </source>
</evidence>
<keyword evidence="5 6" id="KW-0472">Membrane</keyword>
<feature type="transmembrane region" description="Helical" evidence="6">
    <location>
        <begin position="706"/>
        <end position="728"/>
    </location>
</feature>
<dbReference type="PANTHER" id="PTHR23302">
    <property type="entry name" value="TRANSMEMBRANE CHANNEL-RELATED"/>
    <property type="match status" value="1"/>
</dbReference>
<evidence type="ECO:0000256" key="6">
    <source>
        <dbReference type="RuleBase" id="RU310713"/>
    </source>
</evidence>
<reference evidence="9" key="1">
    <citation type="submission" date="2023-03" db="UniProtKB">
        <authorList>
            <consortium name="Ensembl"/>
        </authorList>
    </citation>
    <scope>IDENTIFICATION</scope>
</reference>
<feature type="transmembrane region" description="Helical" evidence="6">
    <location>
        <begin position="740"/>
        <end position="759"/>
    </location>
</feature>
<evidence type="ECO:0000256" key="4">
    <source>
        <dbReference type="ARBA" id="ARBA00022989"/>
    </source>
</evidence>
<feature type="transmembrane region" description="Helical" evidence="6">
    <location>
        <begin position="666"/>
        <end position="686"/>
    </location>
</feature>
<keyword evidence="3 6" id="KW-0812">Transmembrane</keyword>
<dbReference type="InterPro" id="IPR038900">
    <property type="entry name" value="TMC"/>
</dbReference>
<keyword evidence="4 6" id="KW-1133">Transmembrane helix</keyword>
<dbReference type="AlphaFoldDB" id="A0A8C4LDW2"/>
<dbReference type="PANTHER" id="PTHR23302:SF39">
    <property type="entry name" value="TRANSMEMBRANE CHANNEL-LIKE PROTEIN 8"/>
    <property type="match status" value="1"/>
</dbReference>
<feature type="compositionally biased region" description="Pro residues" evidence="7">
    <location>
        <begin position="1028"/>
        <end position="1056"/>
    </location>
</feature>
<feature type="region of interest" description="Disordered" evidence="7">
    <location>
        <begin position="1020"/>
        <end position="1105"/>
    </location>
</feature>
<accession>A0A8C4LDW2</accession>
<proteinExistence type="inferred from homology"/>
<feature type="transmembrane region" description="Helical" evidence="6">
    <location>
        <begin position="570"/>
        <end position="588"/>
    </location>
</feature>
<evidence type="ECO:0000256" key="3">
    <source>
        <dbReference type="ARBA" id="ARBA00022692"/>
    </source>
</evidence>
<feature type="transmembrane region" description="Helical" evidence="6">
    <location>
        <begin position="482"/>
        <end position="504"/>
    </location>
</feature>
<feature type="region of interest" description="Disordered" evidence="7">
    <location>
        <begin position="123"/>
        <end position="146"/>
    </location>
</feature>
<organism evidence="9">
    <name type="scientific">Equus asinus asinus</name>
    <dbReference type="NCBI Taxonomy" id="83772"/>
    <lineage>
        <taxon>Eukaryota</taxon>
        <taxon>Metazoa</taxon>
        <taxon>Chordata</taxon>
        <taxon>Craniata</taxon>
        <taxon>Vertebrata</taxon>
        <taxon>Euteleostomi</taxon>
        <taxon>Mammalia</taxon>
        <taxon>Eutheria</taxon>
        <taxon>Laurasiatheria</taxon>
        <taxon>Perissodactyla</taxon>
        <taxon>Equidae</taxon>
        <taxon>Equus</taxon>
    </lineage>
</organism>
<dbReference type="GO" id="GO:0008381">
    <property type="term" value="F:mechanosensitive monoatomic ion channel activity"/>
    <property type="evidence" value="ECO:0007669"/>
    <property type="project" value="TreeGrafter"/>
</dbReference>
<dbReference type="InterPro" id="IPR012496">
    <property type="entry name" value="TMC_dom"/>
</dbReference>
<comment type="subcellular location">
    <subcellularLocation>
        <location evidence="1 6">Membrane</location>
        <topology evidence="1 6">Multi-pass membrane protein</topology>
    </subcellularLocation>
</comment>
<evidence type="ECO:0000259" key="8">
    <source>
        <dbReference type="Pfam" id="PF07810"/>
    </source>
</evidence>
<evidence type="ECO:0000256" key="7">
    <source>
        <dbReference type="SAM" id="MobiDB-lite"/>
    </source>
</evidence>
<dbReference type="Ensembl" id="ENSEAST00005007148.1">
    <property type="protein sequence ID" value="ENSEASP00005006534.1"/>
    <property type="gene ID" value="ENSEASG00005004829.1"/>
</dbReference>